<comment type="caution">
    <text evidence="2">The sequence shown here is derived from an EMBL/GenBank/DDBJ whole genome shotgun (WGS) entry which is preliminary data.</text>
</comment>
<evidence type="ECO:0000313" key="2">
    <source>
        <dbReference type="EMBL" id="KAJ3493120.1"/>
    </source>
</evidence>
<protein>
    <submittedName>
        <fullName evidence="2">Uncharacterized protein</fullName>
    </submittedName>
</protein>
<proteinExistence type="predicted"/>
<organism evidence="2 3">
    <name type="scientific">Agrocybe chaxingu</name>
    <dbReference type="NCBI Taxonomy" id="84603"/>
    <lineage>
        <taxon>Eukaryota</taxon>
        <taxon>Fungi</taxon>
        <taxon>Dikarya</taxon>
        <taxon>Basidiomycota</taxon>
        <taxon>Agaricomycotina</taxon>
        <taxon>Agaricomycetes</taxon>
        <taxon>Agaricomycetidae</taxon>
        <taxon>Agaricales</taxon>
        <taxon>Agaricineae</taxon>
        <taxon>Strophariaceae</taxon>
        <taxon>Agrocybe</taxon>
    </lineage>
</organism>
<evidence type="ECO:0000256" key="1">
    <source>
        <dbReference type="SAM" id="MobiDB-lite"/>
    </source>
</evidence>
<dbReference type="AlphaFoldDB" id="A0A9W8JPE6"/>
<dbReference type="EMBL" id="JANKHO010002324">
    <property type="protein sequence ID" value="KAJ3493120.1"/>
    <property type="molecule type" value="Genomic_DNA"/>
</dbReference>
<evidence type="ECO:0000313" key="3">
    <source>
        <dbReference type="Proteomes" id="UP001148786"/>
    </source>
</evidence>
<accession>A0A9W8JPE6</accession>
<keyword evidence="3" id="KW-1185">Reference proteome</keyword>
<gene>
    <name evidence="2" type="ORF">NLJ89_g11088</name>
</gene>
<name>A0A9W8JPE6_9AGAR</name>
<feature type="region of interest" description="Disordered" evidence="1">
    <location>
        <begin position="39"/>
        <end position="78"/>
    </location>
</feature>
<sequence length="161" mass="17930">MSTDENERGVPEIDILLKAKGVEWTDRSTKAMVEECGKEYVNDPGDRESSEPKVLISPSPNSSGFEKDGNRPFISKDPGQSSQIDAFVGFKECEVKQEEFNLTINKPNSGVIRFAQEAQKVKISGGTQDLVVGKPDGEFAKLHADLLRTFLIQAHRKWYAK</sequence>
<feature type="compositionally biased region" description="Basic and acidic residues" evidence="1">
    <location>
        <begin position="39"/>
        <end position="51"/>
    </location>
</feature>
<reference evidence="2" key="1">
    <citation type="submission" date="2022-07" db="EMBL/GenBank/DDBJ databases">
        <title>Genome Sequence of Agrocybe chaxingu.</title>
        <authorList>
            <person name="Buettner E."/>
        </authorList>
    </citation>
    <scope>NUCLEOTIDE SEQUENCE</scope>
    <source>
        <strain evidence="2">MP-N11</strain>
    </source>
</reference>
<dbReference type="Proteomes" id="UP001148786">
    <property type="component" value="Unassembled WGS sequence"/>
</dbReference>